<organism evidence="1 2">
    <name type="scientific">Planomonospora alba</name>
    <dbReference type="NCBI Taxonomy" id="161354"/>
    <lineage>
        <taxon>Bacteria</taxon>
        <taxon>Bacillati</taxon>
        <taxon>Actinomycetota</taxon>
        <taxon>Actinomycetes</taxon>
        <taxon>Streptosporangiales</taxon>
        <taxon>Streptosporangiaceae</taxon>
        <taxon>Planomonospora</taxon>
    </lineage>
</organism>
<comment type="caution">
    <text evidence="1">The sequence shown here is derived from an EMBL/GenBank/DDBJ whole genome shotgun (WGS) entry which is preliminary data.</text>
</comment>
<protein>
    <submittedName>
        <fullName evidence="1">Uncharacterized protein</fullName>
    </submittedName>
</protein>
<dbReference type="Proteomes" id="UP001500320">
    <property type="component" value="Unassembled WGS sequence"/>
</dbReference>
<proteinExistence type="predicted"/>
<evidence type="ECO:0000313" key="1">
    <source>
        <dbReference type="EMBL" id="GAA3127675.1"/>
    </source>
</evidence>
<reference evidence="2" key="1">
    <citation type="journal article" date="2019" name="Int. J. Syst. Evol. Microbiol.">
        <title>The Global Catalogue of Microorganisms (GCM) 10K type strain sequencing project: providing services to taxonomists for standard genome sequencing and annotation.</title>
        <authorList>
            <consortium name="The Broad Institute Genomics Platform"/>
            <consortium name="The Broad Institute Genome Sequencing Center for Infectious Disease"/>
            <person name="Wu L."/>
            <person name="Ma J."/>
        </authorList>
    </citation>
    <scope>NUCLEOTIDE SEQUENCE [LARGE SCALE GENOMIC DNA]</scope>
    <source>
        <strain evidence="2">JCM 9373</strain>
    </source>
</reference>
<accession>A0ABP6N0M2</accession>
<name>A0ABP6N0M2_9ACTN</name>
<gene>
    <name evidence="1" type="ORF">GCM10010466_18080</name>
</gene>
<dbReference type="EMBL" id="BAAAUT010000011">
    <property type="protein sequence ID" value="GAA3127675.1"/>
    <property type="molecule type" value="Genomic_DNA"/>
</dbReference>
<keyword evidence="2" id="KW-1185">Reference proteome</keyword>
<sequence length="45" mass="4961">MAVTEIPKDFLLSARRRSDPHEAPEHGYRISGRLTAKVGKLPGVC</sequence>
<evidence type="ECO:0000313" key="2">
    <source>
        <dbReference type="Proteomes" id="UP001500320"/>
    </source>
</evidence>